<dbReference type="Gene3D" id="2.60.120.200">
    <property type="match status" value="1"/>
</dbReference>
<dbReference type="InterPro" id="IPR000998">
    <property type="entry name" value="MAM_dom"/>
</dbReference>
<evidence type="ECO:0000313" key="3">
    <source>
        <dbReference type="Proteomes" id="UP000663862"/>
    </source>
</evidence>
<evidence type="ECO:0000259" key="1">
    <source>
        <dbReference type="PROSITE" id="PS50060"/>
    </source>
</evidence>
<feature type="domain" description="MAM" evidence="1">
    <location>
        <begin position="1"/>
        <end position="90"/>
    </location>
</feature>
<dbReference type="Proteomes" id="UP000663862">
    <property type="component" value="Unassembled WGS sequence"/>
</dbReference>
<dbReference type="GO" id="GO:0016020">
    <property type="term" value="C:membrane"/>
    <property type="evidence" value="ECO:0007669"/>
    <property type="project" value="InterPro"/>
</dbReference>
<gene>
    <name evidence="2" type="ORF">TSG867_LOCUS34300</name>
</gene>
<protein>
    <recommendedName>
        <fullName evidence="1">MAM domain-containing protein</fullName>
    </recommendedName>
</protein>
<feature type="non-terminal residue" evidence="2">
    <location>
        <position position="91"/>
    </location>
</feature>
<dbReference type="PROSITE" id="PS50060">
    <property type="entry name" value="MAM_2"/>
    <property type="match status" value="1"/>
</dbReference>
<proteinExistence type="predicted"/>
<dbReference type="EMBL" id="CAJOBQ010017319">
    <property type="protein sequence ID" value="CAF4729358.1"/>
    <property type="molecule type" value="Genomic_DNA"/>
</dbReference>
<dbReference type="AlphaFoldDB" id="A0A821K431"/>
<organism evidence="2 3">
    <name type="scientific">Rotaria socialis</name>
    <dbReference type="NCBI Taxonomy" id="392032"/>
    <lineage>
        <taxon>Eukaryota</taxon>
        <taxon>Metazoa</taxon>
        <taxon>Spiralia</taxon>
        <taxon>Gnathifera</taxon>
        <taxon>Rotifera</taxon>
        <taxon>Eurotatoria</taxon>
        <taxon>Bdelloidea</taxon>
        <taxon>Philodinida</taxon>
        <taxon>Philodinidae</taxon>
        <taxon>Rotaria</taxon>
    </lineage>
</organism>
<dbReference type="Pfam" id="PF00629">
    <property type="entry name" value="MAM"/>
    <property type="match status" value="1"/>
</dbReference>
<dbReference type="SUPFAM" id="SSF49899">
    <property type="entry name" value="Concanavalin A-like lectins/glucanases"/>
    <property type="match status" value="1"/>
</dbReference>
<comment type="caution">
    <text evidence="2">The sequence shown here is derived from an EMBL/GenBank/DDBJ whole genome shotgun (WGS) entry which is preliminary data.</text>
</comment>
<dbReference type="InterPro" id="IPR013320">
    <property type="entry name" value="ConA-like_dom_sf"/>
</dbReference>
<sequence length="91" mass="10391">SQASSTCLLEFWVYLTGVSSNQLNAKLLTDNQTERAILQQFHYHAMTNWAKVNIIIGRVDVPFQISFDSKHSTTLRWVAIDDTNIARCHLP</sequence>
<reference evidence="2" key="1">
    <citation type="submission" date="2021-02" db="EMBL/GenBank/DDBJ databases">
        <authorList>
            <person name="Nowell W R."/>
        </authorList>
    </citation>
    <scope>NUCLEOTIDE SEQUENCE</scope>
</reference>
<accession>A0A821K431</accession>
<evidence type="ECO:0000313" key="2">
    <source>
        <dbReference type="EMBL" id="CAF4729358.1"/>
    </source>
</evidence>
<feature type="non-terminal residue" evidence="2">
    <location>
        <position position="1"/>
    </location>
</feature>
<name>A0A821K431_9BILA</name>